<dbReference type="CDD" id="cd02249">
    <property type="entry name" value="ZZ"/>
    <property type="match status" value="1"/>
</dbReference>
<dbReference type="Proteomes" id="UP000283841">
    <property type="component" value="Unassembled WGS sequence"/>
</dbReference>
<dbReference type="PANTHER" id="PTHR20930:SF0">
    <property type="entry name" value="PROTEIN ILRUN"/>
    <property type="match status" value="1"/>
</dbReference>
<dbReference type="Pfam" id="PF00569">
    <property type="entry name" value="ZZ"/>
    <property type="match status" value="2"/>
</dbReference>
<evidence type="ECO:0000256" key="3">
    <source>
        <dbReference type="ARBA" id="ARBA00022833"/>
    </source>
</evidence>
<dbReference type="InterPro" id="IPR000433">
    <property type="entry name" value="Znf_ZZ"/>
</dbReference>
<feature type="compositionally biased region" description="Basic and acidic residues" evidence="4">
    <location>
        <begin position="736"/>
        <end position="756"/>
    </location>
</feature>
<dbReference type="AlphaFoldDB" id="A0A443I473"/>
<keyword evidence="2" id="KW-0863">Zinc-finger</keyword>
<comment type="caution">
    <text evidence="6">The sequence shown here is derived from an EMBL/GenBank/DDBJ whole genome shotgun (WGS) entry which is preliminary data.</text>
</comment>
<proteinExistence type="predicted"/>
<evidence type="ECO:0000256" key="4">
    <source>
        <dbReference type="SAM" id="MobiDB-lite"/>
    </source>
</evidence>
<dbReference type="Gene3D" id="2.60.40.10">
    <property type="entry name" value="Immunoglobulins"/>
    <property type="match status" value="1"/>
</dbReference>
<dbReference type="GO" id="GO:0008270">
    <property type="term" value="F:zinc ion binding"/>
    <property type="evidence" value="ECO:0007669"/>
    <property type="project" value="UniProtKB-KW"/>
</dbReference>
<dbReference type="InterPro" id="IPR032350">
    <property type="entry name" value="Nbr1_FW"/>
</dbReference>
<dbReference type="SMART" id="SM00291">
    <property type="entry name" value="ZnF_ZZ"/>
    <property type="match status" value="4"/>
</dbReference>
<dbReference type="VEuPathDB" id="FungiDB:C8Q69DRAFT_2843"/>
<keyword evidence="1" id="KW-0479">Metal-binding</keyword>
<evidence type="ECO:0000256" key="1">
    <source>
        <dbReference type="ARBA" id="ARBA00022723"/>
    </source>
</evidence>
<reference evidence="6 7" key="1">
    <citation type="journal article" date="2018" name="Front. Microbiol.">
        <title>Genomic and genetic insights into a cosmopolitan fungus, Paecilomyces variotii (Eurotiales).</title>
        <authorList>
            <person name="Urquhart A.S."/>
            <person name="Mondo S.J."/>
            <person name="Makela M.R."/>
            <person name="Hane J.K."/>
            <person name="Wiebenga A."/>
            <person name="He G."/>
            <person name="Mihaltcheva S."/>
            <person name="Pangilinan J."/>
            <person name="Lipzen A."/>
            <person name="Barry K."/>
            <person name="de Vries R.P."/>
            <person name="Grigoriev I.V."/>
            <person name="Idnurm A."/>
        </authorList>
    </citation>
    <scope>NUCLEOTIDE SEQUENCE [LARGE SCALE GENOMIC DNA]</scope>
    <source>
        <strain evidence="6 7">CBS 101075</strain>
    </source>
</reference>
<feature type="region of interest" description="Disordered" evidence="4">
    <location>
        <begin position="567"/>
        <end position="594"/>
    </location>
</feature>
<dbReference type="SUPFAM" id="SSF57850">
    <property type="entry name" value="RING/U-box"/>
    <property type="match status" value="4"/>
</dbReference>
<dbReference type="STRING" id="264951.A0A443I473"/>
<dbReference type="Gene3D" id="3.30.60.90">
    <property type="match status" value="4"/>
</dbReference>
<dbReference type="InterPro" id="IPR013783">
    <property type="entry name" value="Ig-like_fold"/>
</dbReference>
<keyword evidence="7" id="KW-1185">Reference proteome</keyword>
<feature type="compositionally biased region" description="Basic and acidic residues" evidence="4">
    <location>
        <begin position="792"/>
        <end position="806"/>
    </location>
</feature>
<feature type="compositionally biased region" description="Basic and acidic residues" evidence="4">
    <location>
        <begin position="278"/>
        <end position="290"/>
    </location>
</feature>
<dbReference type="InterPro" id="IPR041981">
    <property type="entry name" value="ZZZ3_ZZ"/>
</dbReference>
<dbReference type="CDD" id="cd02340">
    <property type="entry name" value="ZZ_NBR1_like"/>
    <property type="match status" value="2"/>
</dbReference>
<evidence type="ECO:0000259" key="5">
    <source>
        <dbReference type="SMART" id="SM00291"/>
    </source>
</evidence>
<accession>A0A443I473</accession>
<dbReference type="Pfam" id="PF16158">
    <property type="entry name" value="N_BRCA1_IG"/>
    <property type="match status" value="1"/>
</dbReference>
<dbReference type="GeneID" id="39596223"/>
<dbReference type="OrthoDB" id="661148at2759"/>
<feature type="compositionally biased region" description="Acidic residues" evidence="4">
    <location>
        <begin position="807"/>
        <end position="821"/>
    </location>
</feature>
<dbReference type="InterPro" id="IPR043145">
    <property type="entry name" value="Znf_ZZ_sf"/>
</dbReference>
<feature type="domain" description="ZZ-type" evidence="5">
    <location>
        <begin position="209"/>
        <end position="257"/>
    </location>
</feature>
<feature type="domain" description="ZZ-type" evidence="5">
    <location>
        <begin position="318"/>
        <end position="361"/>
    </location>
</feature>
<organism evidence="6 7">
    <name type="scientific">Byssochlamys spectabilis</name>
    <name type="common">Paecilomyces variotii</name>
    <dbReference type="NCBI Taxonomy" id="264951"/>
    <lineage>
        <taxon>Eukaryota</taxon>
        <taxon>Fungi</taxon>
        <taxon>Dikarya</taxon>
        <taxon>Ascomycota</taxon>
        <taxon>Pezizomycotina</taxon>
        <taxon>Eurotiomycetes</taxon>
        <taxon>Eurotiomycetidae</taxon>
        <taxon>Eurotiales</taxon>
        <taxon>Thermoascaceae</taxon>
        <taxon>Paecilomyces</taxon>
    </lineage>
</organism>
<dbReference type="EMBL" id="RCNU01000001">
    <property type="protein sequence ID" value="RWQ98880.1"/>
    <property type="molecule type" value="Genomic_DNA"/>
</dbReference>
<name>A0A443I473_BYSSP</name>
<evidence type="ECO:0000313" key="7">
    <source>
        <dbReference type="Proteomes" id="UP000283841"/>
    </source>
</evidence>
<dbReference type="PANTHER" id="PTHR20930">
    <property type="entry name" value="OVARIAN CARCINOMA ANTIGEN CA125-RELATED"/>
    <property type="match status" value="1"/>
</dbReference>
<protein>
    <submittedName>
        <fullName evidence="6">ZZ type zinc finger domain protein</fullName>
    </submittedName>
</protein>
<sequence>MATPLPTTTPVGPDTLITVKVLYSLTSRRFKIPLRDLGARVFPQKMRELLSIPSDVDVAFERYSDSAACYVRLDSEDPAVYKQLYRAAKAKLKLRIRTVFVNGSETAAATPQVAEISSLVQHKDAENIPSGPDLISQVKSEILPPVAANPRFLPATTGDLNKSEALIGPSAQLFHKGSDQPQLRYRVFTLGQDTRSHPVLVPSHNSANGAFCIDCNSCGQSIPNEHYHCSICDDGDYDICQQCVDAGVSCNGDDHWLIKRFVKDGIVTNSTTETIAPRKTEVEVEPKEESSESVSAPAPEFTSRATEPILASSETLQDTSARTCNACFKEFDEAKMVSCEDCEDYDLCLTCLLKDSHGHNPAHIFSLIREQKFCLKNLVLAKCRPGRQHAHAAICDGCDKRIMGVRHKCLTCPDWDYCWECARDAPLNHPGHRFVPIYGEIAEPSTSQEVHYGIFCDGPLCKDKPSATYITGVRYKCAVCHDTDFCAACEALPTNSHNRTHPLIKFRTPVRSVTVSTFGDDGACGNVLKMGDDIKPTVPVFSMDADRSHAISEVQTELHAKEKLSVAEHDENATVEPKNSTHEEQITSTPEPSPGDAEFHALFIRDTVSDGSKVAPNQVIQQTWTLHNPGPLAWPSGCSVHFVGGDSMFNVDTNAPSGLGSIKDAMESNQISDQVMPGSSADFTVTLRAPRREGTAISYWRLKLPDGTPFGHRLWCDISVSSEVSRSAPVETAETGETKREEQSEDTSRKENDIHESAMIFPRLDKESPVTSSHEAMASGPAAPVAPSLSNMDEHDLVEDVEHLTLDGDDSDNGYFTDEEYDILCASDQEYENEKQSGVMALS</sequence>
<dbReference type="CDD" id="cd02341">
    <property type="entry name" value="ZZ_ZZZ3"/>
    <property type="match status" value="1"/>
</dbReference>
<gene>
    <name evidence="6" type="ORF">C8Q69DRAFT_2843</name>
</gene>
<feature type="domain" description="ZZ-type" evidence="5">
    <location>
        <begin position="450"/>
        <end position="503"/>
    </location>
</feature>
<feature type="region of interest" description="Disordered" evidence="4">
    <location>
        <begin position="278"/>
        <end position="302"/>
    </location>
</feature>
<dbReference type="CDD" id="cd14947">
    <property type="entry name" value="NBR1_like"/>
    <property type="match status" value="1"/>
</dbReference>
<evidence type="ECO:0000313" key="6">
    <source>
        <dbReference type="EMBL" id="RWQ98880.1"/>
    </source>
</evidence>
<dbReference type="RefSeq" id="XP_028488525.1">
    <property type="nucleotide sequence ID" value="XM_028626946.1"/>
</dbReference>
<feature type="domain" description="ZZ-type" evidence="5">
    <location>
        <begin position="389"/>
        <end position="434"/>
    </location>
</feature>
<evidence type="ECO:0000256" key="2">
    <source>
        <dbReference type="ARBA" id="ARBA00022771"/>
    </source>
</evidence>
<keyword evidence="3" id="KW-0862">Zinc</keyword>
<feature type="region of interest" description="Disordered" evidence="4">
    <location>
        <begin position="725"/>
        <end position="821"/>
    </location>
</feature>